<keyword evidence="6" id="KW-0137">Centromere</keyword>
<dbReference type="Proteomes" id="UP000235371">
    <property type="component" value="Unassembled WGS sequence"/>
</dbReference>
<dbReference type="InterPro" id="IPR040034">
    <property type="entry name" value="CENP-H"/>
</dbReference>
<proteinExistence type="inferred from homology"/>
<dbReference type="GO" id="GO:0005634">
    <property type="term" value="C:nucleus"/>
    <property type="evidence" value="ECO:0007669"/>
    <property type="project" value="UniProtKB-SubCell"/>
</dbReference>
<sequence length="238" mass="26695">MSRSLVEEMEGVELTGMEKQSPPLLTEDEKRILDVYDRLEELRLDIALLKAQGVLSQDEPLEVSQDDLTTARQELLTAKAAYQVRNNVIESVLIANPILKAVHGGKNATIAEQDLAPLIQQRDDLSITLTELSTRVLSTRNELKNVESEHMVTARKNAELAATMLALAEEADTKRKEDIDDPKARQQLDELEVKMKTGRQRWRIMKETASATIAGSGIDWARDPKLLEIVLDNDGNER</sequence>
<keyword evidence="5" id="KW-0539">Nucleus</keyword>
<evidence type="ECO:0000313" key="9">
    <source>
        <dbReference type="EMBL" id="PMD64073.1"/>
    </source>
</evidence>
<dbReference type="GeneID" id="36585919"/>
<dbReference type="RefSeq" id="XP_024740977.1">
    <property type="nucleotide sequence ID" value="XM_024877842.1"/>
</dbReference>
<dbReference type="InterPro" id="IPR008426">
    <property type="entry name" value="CENP-H_C"/>
</dbReference>
<dbReference type="PANTHER" id="PTHR48122">
    <property type="entry name" value="CENTROMERE PROTEIN H"/>
    <property type="match status" value="1"/>
</dbReference>
<dbReference type="InParanoid" id="A0A2J6TM19"/>
<protein>
    <recommendedName>
        <fullName evidence="8">Centromere protein H C-terminal domain-containing protein</fullName>
    </recommendedName>
</protein>
<evidence type="ECO:0000259" key="8">
    <source>
        <dbReference type="Pfam" id="PF05837"/>
    </source>
</evidence>
<evidence type="ECO:0000256" key="2">
    <source>
        <dbReference type="ARBA" id="ARBA00004629"/>
    </source>
</evidence>
<comment type="subcellular location">
    <subcellularLocation>
        <location evidence="2">Chromosome</location>
        <location evidence="2">Centromere</location>
        <location evidence="2">Kinetochore</location>
    </subcellularLocation>
    <subcellularLocation>
        <location evidence="1">Nucleus</location>
    </subcellularLocation>
</comment>
<dbReference type="OrthoDB" id="2274804at2759"/>
<dbReference type="GO" id="GO:0007059">
    <property type="term" value="P:chromosome segregation"/>
    <property type="evidence" value="ECO:0007669"/>
    <property type="project" value="TreeGrafter"/>
</dbReference>
<reference evidence="9 10" key="1">
    <citation type="submission" date="2016-04" db="EMBL/GenBank/DDBJ databases">
        <title>A degradative enzymes factory behind the ericoid mycorrhizal symbiosis.</title>
        <authorList>
            <consortium name="DOE Joint Genome Institute"/>
            <person name="Martino E."/>
            <person name="Morin E."/>
            <person name="Grelet G."/>
            <person name="Kuo A."/>
            <person name="Kohler A."/>
            <person name="Daghino S."/>
            <person name="Barry K."/>
            <person name="Choi C."/>
            <person name="Cichocki N."/>
            <person name="Clum A."/>
            <person name="Copeland A."/>
            <person name="Hainaut M."/>
            <person name="Haridas S."/>
            <person name="Labutti K."/>
            <person name="Lindquist E."/>
            <person name="Lipzen A."/>
            <person name="Khouja H.-R."/>
            <person name="Murat C."/>
            <person name="Ohm R."/>
            <person name="Olson A."/>
            <person name="Spatafora J."/>
            <person name="Veneault-Fourrey C."/>
            <person name="Henrissat B."/>
            <person name="Grigoriev I."/>
            <person name="Martin F."/>
            <person name="Perotto S."/>
        </authorList>
    </citation>
    <scope>NUCLEOTIDE SEQUENCE [LARGE SCALE GENOMIC DNA]</scope>
    <source>
        <strain evidence="9 10">E</strain>
    </source>
</reference>
<evidence type="ECO:0000256" key="3">
    <source>
        <dbReference type="ARBA" id="ARBA00022454"/>
    </source>
</evidence>
<evidence type="ECO:0000256" key="7">
    <source>
        <dbReference type="ARBA" id="ARBA00025735"/>
    </source>
</evidence>
<dbReference type="EMBL" id="KZ613774">
    <property type="protein sequence ID" value="PMD64073.1"/>
    <property type="molecule type" value="Genomic_DNA"/>
</dbReference>
<dbReference type="STRING" id="1095630.A0A2J6TM19"/>
<dbReference type="GO" id="GO:0051382">
    <property type="term" value="P:kinetochore assembly"/>
    <property type="evidence" value="ECO:0007669"/>
    <property type="project" value="InterPro"/>
</dbReference>
<name>A0A2J6TM19_9HELO</name>
<comment type="similarity">
    <text evidence="7">Belongs to the CENP-H/MCM16 family.</text>
</comment>
<dbReference type="GO" id="GO:0007052">
    <property type="term" value="P:mitotic spindle organization"/>
    <property type="evidence" value="ECO:0007669"/>
    <property type="project" value="TreeGrafter"/>
</dbReference>
<organism evidence="9 10">
    <name type="scientific">Hyaloscypha bicolor E</name>
    <dbReference type="NCBI Taxonomy" id="1095630"/>
    <lineage>
        <taxon>Eukaryota</taxon>
        <taxon>Fungi</taxon>
        <taxon>Dikarya</taxon>
        <taxon>Ascomycota</taxon>
        <taxon>Pezizomycotina</taxon>
        <taxon>Leotiomycetes</taxon>
        <taxon>Helotiales</taxon>
        <taxon>Hyaloscyphaceae</taxon>
        <taxon>Hyaloscypha</taxon>
        <taxon>Hyaloscypha bicolor</taxon>
    </lineage>
</organism>
<evidence type="ECO:0000256" key="5">
    <source>
        <dbReference type="ARBA" id="ARBA00023242"/>
    </source>
</evidence>
<keyword evidence="3" id="KW-0158">Chromosome</keyword>
<gene>
    <name evidence="9" type="ORF">K444DRAFT_583800</name>
</gene>
<evidence type="ECO:0000256" key="6">
    <source>
        <dbReference type="ARBA" id="ARBA00023328"/>
    </source>
</evidence>
<dbReference type="Pfam" id="PF05837">
    <property type="entry name" value="CENP-H"/>
    <property type="match status" value="1"/>
</dbReference>
<dbReference type="PANTHER" id="PTHR48122:SF1">
    <property type="entry name" value="CENTROMERE PROTEIN H"/>
    <property type="match status" value="1"/>
</dbReference>
<keyword evidence="10" id="KW-1185">Reference proteome</keyword>
<evidence type="ECO:0000256" key="1">
    <source>
        <dbReference type="ARBA" id="ARBA00004123"/>
    </source>
</evidence>
<dbReference type="GO" id="GO:0000776">
    <property type="term" value="C:kinetochore"/>
    <property type="evidence" value="ECO:0007669"/>
    <property type="project" value="UniProtKB-KW"/>
</dbReference>
<dbReference type="AlphaFoldDB" id="A0A2J6TM19"/>
<feature type="domain" description="Centromere protein H C-terminal" evidence="8">
    <location>
        <begin position="31"/>
        <end position="233"/>
    </location>
</feature>
<dbReference type="GO" id="GO:0043515">
    <property type="term" value="F:kinetochore binding"/>
    <property type="evidence" value="ECO:0007669"/>
    <property type="project" value="TreeGrafter"/>
</dbReference>
<keyword evidence="4" id="KW-0995">Kinetochore</keyword>
<evidence type="ECO:0000256" key="4">
    <source>
        <dbReference type="ARBA" id="ARBA00022838"/>
    </source>
</evidence>
<evidence type="ECO:0000313" key="10">
    <source>
        <dbReference type="Proteomes" id="UP000235371"/>
    </source>
</evidence>
<accession>A0A2J6TM19</accession>